<sequence>MLIHRTLARYASYGIVPLLFLLLSACDGTELAVLPPTATVLAFGDSLTYGTGARREEAYPTVLAELIDMKVINAGVPGEISAKGLQRLRGLLQQHQPDLVVLVHGGNDTLRKLPTHLTQANLLAMIQASRAIGAQVIMLGVPGRSLTLSAPDFYEEVAEENNVPIDADVLPSLMRNSAMKSDPVHFNTEGYRRMAEAVRDLLIASGALASG</sequence>
<organism evidence="2 3">
    <name type="scientific">Congregibacter variabilis</name>
    <dbReference type="NCBI Taxonomy" id="3081200"/>
    <lineage>
        <taxon>Bacteria</taxon>
        <taxon>Pseudomonadati</taxon>
        <taxon>Pseudomonadota</taxon>
        <taxon>Gammaproteobacteria</taxon>
        <taxon>Cellvibrionales</taxon>
        <taxon>Halieaceae</taxon>
        <taxon>Congregibacter</taxon>
    </lineage>
</organism>
<dbReference type="InterPro" id="IPR013830">
    <property type="entry name" value="SGNH_hydro"/>
</dbReference>
<dbReference type="PANTHER" id="PTHR30383:SF24">
    <property type="entry name" value="THIOESTERASE 1_PROTEASE 1_LYSOPHOSPHOLIPASE L1"/>
    <property type="match status" value="1"/>
</dbReference>
<feature type="domain" description="SGNH hydrolase-type esterase" evidence="1">
    <location>
        <begin position="42"/>
        <end position="193"/>
    </location>
</feature>
<dbReference type="SUPFAM" id="SSF52266">
    <property type="entry name" value="SGNH hydrolase"/>
    <property type="match status" value="1"/>
</dbReference>
<reference evidence="2 3" key="1">
    <citation type="submission" date="2023-10" db="EMBL/GenBank/DDBJ databases">
        <title>Two novel species belonging to the OM43/NOR5 clade.</title>
        <authorList>
            <person name="Park M."/>
        </authorList>
    </citation>
    <scope>NUCLEOTIDE SEQUENCE [LARGE SCALE GENOMIC DNA]</scope>
    <source>
        <strain evidence="2 3">IMCC43200</strain>
    </source>
</reference>
<dbReference type="RefSeq" id="WP_407347600.1">
    <property type="nucleotide sequence ID" value="NZ_CP136864.1"/>
</dbReference>
<dbReference type="PANTHER" id="PTHR30383">
    <property type="entry name" value="THIOESTERASE 1/PROTEASE 1/LYSOPHOSPHOLIPASE L1"/>
    <property type="match status" value="1"/>
</dbReference>
<name>A0ABZ0I1P0_9GAMM</name>
<protein>
    <submittedName>
        <fullName evidence="2">Arylesterase</fullName>
    </submittedName>
</protein>
<evidence type="ECO:0000313" key="3">
    <source>
        <dbReference type="Proteomes" id="UP001626537"/>
    </source>
</evidence>
<gene>
    <name evidence="2" type="ORF">R0135_14280</name>
</gene>
<evidence type="ECO:0000313" key="2">
    <source>
        <dbReference type="EMBL" id="WOJ92943.1"/>
    </source>
</evidence>
<evidence type="ECO:0000259" key="1">
    <source>
        <dbReference type="Pfam" id="PF13472"/>
    </source>
</evidence>
<dbReference type="Gene3D" id="3.40.50.1110">
    <property type="entry name" value="SGNH hydrolase"/>
    <property type="match status" value="1"/>
</dbReference>
<accession>A0ABZ0I1P0</accession>
<dbReference type="PROSITE" id="PS51257">
    <property type="entry name" value="PROKAR_LIPOPROTEIN"/>
    <property type="match status" value="1"/>
</dbReference>
<dbReference type="Proteomes" id="UP001626537">
    <property type="component" value="Chromosome"/>
</dbReference>
<dbReference type="EMBL" id="CP136864">
    <property type="protein sequence ID" value="WOJ92943.1"/>
    <property type="molecule type" value="Genomic_DNA"/>
</dbReference>
<dbReference type="InterPro" id="IPR051532">
    <property type="entry name" value="Ester_Hydrolysis_Enzymes"/>
</dbReference>
<dbReference type="Pfam" id="PF13472">
    <property type="entry name" value="Lipase_GDSL_2"/>
    <property type="match status" value="1"/>
</dbReference>
<dbReference type="InterPro" id="IPR036514">
    <property type="entry name" value="SGNH_hydro_sf"/>
</dbReference>
<proteinExistence type="predicted"/>
<dbReference type="CDD" id="cd01822">
    <property type="entry name" value="Lysophospholipase_L1_like"/>
    <property type="match status" value="1"/>
</dbReference>
<keyword evidence="3" id="KW-1185">Reference proteome</keyword>